<dbReference type="EMBL" id="JASBNA010000001">
    <property type="protein sequence ID" value="KAK7695905.1"/>
    <property type="molecule type" value="Genomic_DNA"/>
</dbReference>
<dbReference type="GO" id="GO:0005743">
    <property type="term" value="C:mitochondrial inner membrane"/>
    <property type="evidence" value="ECO:0007669"/>
    <property type="project" value="TreeGrafter"/>
</dbReference>
<protein>
    <recommendedName>
        <fullName evidence="8">Membrane insertase YidC/Oxa/ALB C-terminal domain-containing protein</fullName>
    </recommendedName>
</protein>
<dbReference type="AlphaFoldDB" id="A0AAW0GZV2"/>
<name>A0AAW0GZV2_9APHY</name>
<dbReference type="InterPro" id="IPR001708">
    <property type="entry name" value="YidC/ALB3/OXA1/COX18"/>
</dbReference>
<evidence type="ECO:0000313" key="9">
    <source>
        <dbReference type="EMBL" id="KAK7695905.1"/>
    </source>
</evidence>
<keyword evidence="3 6" id="KW-0812">Transmembrane</keyword>
<keyword evidence="10" id="KW-1185">Reference proteome</keyword>
<evidence type="ECO:0000313" key="10">
    <source>
        <dbReference type="Proteomes" id="UP001385951"/>
    </source>
</evidence>
<dbReference type="PANTHER" id="PTHR12428:SF65">
    <property type="entry name" value="CYTOCHROME C OXIDASE ASSEMBLY PROTEIN COX18, MITOCHONDRIAL"/>
    <property type="match status" value="1"/>
</dbReference>
<dbReference type="GO" id="GO:0033617">
    <property type="term" value="P:mitochondrial respiratory chain complex IV assembly"/>
    <property type="evidence" value="ECO:0007669"/>
    <property type="project" value="TreeGrafter"/>
</dbReference>
<evidence type="ECO:0000256" key="5">
    <source>
        <dbReference type="ARBA" id="ARBA00023136"/>
    </source>
</evidence>
<dbReference type="GO" id="GO:0032979">
    <property type="term" value="P:protein insertion into mitochondrial inner membrane from matrix"/>
    <property type="evidence" value="ECO:0007669"/>
    <property type="project" value="TreeGrafter"/>
</dbReference>
<evidence type="ECO:0000256" key="3">
    <source>
        <dbReference type="ARBA" id="ARBA00022692"/>
    </source>
</evidence>
<accession>A0AAW0GZV2</accession>
<keyword evidence="5" id="KW-0472">Membrane</keyword>
<evidence type="ECO:0000256" key="2">
    <source>
        <dbReference type="ARBA" id="ARBA00009877"/>
    </source>
</evidence>
<comment type="subcellular location">
    <subcellularLocation>
        <location evidence="1 6">Membrane</location>
        <topology evidence="1 6">Multi-pass membrane protein</topology>
    </subcellularLocation>
</comment>
<comment type="similarity">
    <text evidence="2 6">Belongs to the OXA1/ALB3/YidC family.</text>
</comment>
<reference evidence="9 10" key="1">
    <citation type="submission" date="2022-09" db="EMBL/GenBank/DDBJ databases">
        <authorList>
            <person name="Palmer J.M."/>
        </authorList>
    </citation>
    <scope>NUCLEOTIDE SEQUENCE [LARGE SCALE GENOMIC DNA]</scope>
    <source>
        <strain evidence="9 10">DSM 7382</strain>
    </source>
</reference>
<comment type="caution">
    <text evidence="9">The sequence shown here is derived from an EMBL/GenBank/DDBJ whole genome shotgun (WGS) entry which is preliminary data.</text>
</comment>
<gene>
    <name evidence="9" type="ORF">QCA50_000544</name>
</gene>
<organism evidence="9 10">
    <name type="scientific">Cerrena zonata</name>
    <dbReference type="NCBI Taxonomy" id="2478898"/>
    <lineage>
        <taxon>Eukaryota</taxon>
        <taxon>Fungi</taxon>
        <taxon>Dikarya</taxon>
        <taxon>Basidiomycota</taxon>
        <taxon>Agaricomycotina</taxon>
        <taxon>Agaricomycetes</taxon>
        <taxon>Polyporales</taxon>
        <taxon>Cerrenaceae</taxon>
        <taxon>Cerrena</taxon>
    </lineage>
</organism>
<dbReference type="PANTHER" id="PTHR12428">
    <property type="entry name" value="OXA1"/>
    <property type="match status" value="1"/>
</dbReference>
<dbReference type="InterPro" id="IPR028055">
    <property type="entry name" value="YidC/Oxa/ALB_C"/>
</dbReference>
<dbReference type="Proteomes" id="UP001385951">
    <property type="component" value="Unassembled WGS sequence"/>
</dbReference>
<evidence type="ECO:0000259" key="8">
    <source>
        <dbReference type="Pfam" id="PF02096"/>
    </source>
</evidence>
<feature type="domain" description="Membrane insertase YidC/Oxa/ALB C-terminal" evidence="8">
    <location>
        <begin position="132"/>
        <end position="298"/>
    </location>
</feature>
<evidence type="ECO:0000256" key="1">
    <source>
        <dbReference type="ARBA" id="ARBA00004141"/>
    </source>
</evidence>
<dbReference type="GO" id="GO:0032977">
    <property type="term" value="F:membrane insertase activity"/>
    <property type="evidence" value="ECO:0007669"/>
    <property type="project" value="InterPro"/>
</dbReference>
<sequence>MLASTSTRLLCRRFVPHQHQPRRNEVLRQLNHRTFVSSTLQTLGDGFLDLAVAIPYPQSLPPYSGTIILVTVVSRLFITVPFSIWAKRRQWKAEDVVVPELKQERPQLYKKVLADMHKDKFRGNEDEARMEFEKRMRPTLKAKQRELFAKHGCSPTATMLIPMASQLPLFVGTSMLFSRLSQHPTVFDSESFLTLTSLSHSDPTLTLPIVLGLITLANVESSRWFMSADALERERKVSQWTAEKRAKGHTVLQPKKIIQSSMRLFSIGRILIAAMVPGSVQLYWVTSATFGLLQTWVLDYWDSRRPRVVTTEADQKPESSKSSPASPSPRSPKKQGK</sequence>
<evidence type="ECO:0000256" key="7">
    <source>
        <dbReference type="SAM" id="MobiDB-lite"/>
    </source>
</evidence>
<keyword evidence="4" id="KW-1133">Transmembrane helix</keyword>
<evidence type="ECO:0000256" key="4">
    <source>
        <dbReference type="ARBA" id="ARBA00022989"/>
    </source>
</evidence>
<proteinExistence type="inferred from homology"/>
<evidence type="ECO:0000256" key="6">
    <source>
        <dbReference type="RuleBase" id="RU003945"/>
    </source>
</evidence>
<dbReference type="Pfam" id="PF02096">
    <property type="entry name" value="60KD_IMP"/>
    <property type="match status" value="1"/>
</dbReference>
<feature type="region of interest" description="Disordered" evidence="7">
    <location>
        <begin position="309"/>
        <end position="337"/>
    </location>
</feature>